<keyword evidence="2" id="KW-0813">Transport</keyword>
<dbReference type="PANTHER" id="PTHR43791">
    <property type="entry name" value="PERMEASE-RELATED"/>
    <property type="match status" value="1"/>
</dbReference>
<dbReference type="SUPFAM" id="SSF103473">
    <property type="entry name" value="MFS general substrate transporter"/>
    <property type="match status" value="1"/>
</dbReference>
<dbReference type="OrthoDB" id="3639251at2759"/>
<protein>
    <submittedName>
        <fullName evidence="7">MFS general substrate transporter</fullName>
    </submittedName>
</protein>
<feature type="transmembrane region" description="Helical" evidence="6">
    <location>
        <begin position="407"/>
        <end position="428"/>
    </location>
</feature>
<keyword evidence="4 6" id="KW-1133">Transmembrane helix</keyword>
<evidence type="ECO:0000256" key="4">
    <source>
        <dbReference type="ARBA" id="ARBA00022989"/>
    </source>
</evidence>
<feature type="transmembrane region" description="Helical" evidence="6">
    <location>
        <begin position="90"/>
        <end position="109"/>
    </location>
</feature>
<feature type="transmembrane region" description="Helical" evidence="6">
    <location>
        <begin position="348"/>
        <end position="368"/>
    </location>
</feature>
<feature type="transmembrane region" description="Helical" evidence="6">
    <location>
        <begin position="282"/>
        <end position="305"/>
    </location>
</feature>
<proteinExistence type="predicted"/>
<dbReference type="Gene3D" id="1.20.1250.20">
    <property type="entry name" value="MFS general substrate transporter like domains"/>
    <property type="match status" value="2"/>
</dbReference>
<evidence type="ECO:0000256" key="5">
    <source>
        <dbReference type="ARBA" id="ARBA00023136"/>
    </source>
</evidence>
<dbReference type="GO" id="GO:0016020">
    <property type="term" value="C:membrane"/>
    <property type="evidence" value="ECO:0007669"/>
    <property type="project" value="UniProtKB-SubCell"/>
</dbReference>
<keyword evidence="3 6" id="KW-0812">Transmembrane</keyword>
<feature type="transmembrane region" description="Helical" evidence="6">
    <location>
        <begin position="116"/>
        <end position="135"/>
    </location>
</feature>
<feature type="transmembrane region" description="Helical" evidence="6">
    <location>
        <begin position="141"/>
        <end position="164"/>
    </location>
</feature>
<evidence type="ECO:0000256" key="1">
    <source>
        <dbReference type="ARBA" id="ARBA00004141"/>
    </source>
</evidence>
<keyword evidence="8" id="KW-1185">Reference proteome</keyword>
<evidence type="ECO:0000256" key="2">
    <source>
        <dbReference type="ARBA" id="ARBA00022448"/>
    </source>
</evidence>
<dbReference type="AlphaFoldDB" id="A0A9W9G7K0"/>
<feature type="transmembrane region" description="Helical" evidence="6">
    <location>
        <begin position="440"/>
        <end position="463"/>
    </location>
</feature>
<dbReference type="EMBL" id="JAPQKH010000002">
    <property type="protein sequence ID" value="KAJ5113075.1"/>
    <property type="molecule type" value="Genomic_DNA"/>
</dbReference>
<sequence>MTRTENEKVNSNALVEAVETQKPTSQNIDDDPVYSYKEQRKIIRRVDLRLILMLGFLHCVCLIDRGNLGGAAVAGMTKELNLVGNRYNEIAVSFFPPYICLQIFGPILVRKIGPINYLSGVCFIWGAVMLSAGFVKKWEQMVGIRIIIGGLEAGFFPASVYLISTWYTRYDIQQRYAIFYLLGCVAAAFTGILSYGITFMNGLGGLTAWRWIFVIQGLLTSIIAAISWFVLIDFPDRMKTSKRNFLSDSEYEFIMRRIEMDRADVTLEPFNLKKYLGAGLDINIWAFGFIYFSSTTTAYAISYFLPTLYEGMGFSQGASLCLYAPPYAAAGILMVVTSRIGDQYHIRGPILIFNALVTITGLPLLGFTKGTAPRMVGAFLTTMGCNANIPASMAYQANNIRGQWKRAFASAVFVGLGASGGMTGSLVFRSQDAPNYHPGILTSLGLSVLIIVLVLLLSLRFYILNTRVARGELVIGNLPGFKYTY</sequence>
<comment type="subcellular location">
    <subcellularLocation>
        <location evidence="1">Membrane</location>
        <topology evidence="1">Multi-pass membrane protein</topology>
    </subcellularLocation>
</comment>
<evidence type="ECO:0000256" key="6">
    <source>
        <dbReference type="SAM" id="Phobius"/>
    </source>
</evidence>
<reference evidence="7" key="2">
    <citation type="journal article" date="2023" name="IMA Fungus">
        <title>Comparative genomic study of the Penicillium genus elucidates a diverse pangenome and 15 lateral gene transfer events.</title>
        <authorList>
            <person name="Petersen C."/>
            <person name="Sorensen T."/>
            <person name="Nielsen M.R."/>
            <person name="Sondergaard T.E."/>
            <person name="Sorensen J.L."/>
            <person name="Fitzpatrick D.A."/>
            <person name="Frisvad J.C."/>
            <person name="Nielsen K.L."/>
        </authorList>
    </citation>
    <scope>NUCLEOTIDE SEQUENCE</scope>
    <source>
        <strain evidence="7">IBT 30069</strain>
    </source>
</reference>
<dbReference type="Pfam" id="PF07690">
    <property type="entry name" value="MFS_1"/>
    <property type="match status" value="1"/>
</dbReference>
<feature type="transmembrane region" description="Helical" evidence="6">
    <location>
        <begin position="176"/>
        <end position="197"/>
    </location>
</feature>
<dbReference type="PANTHER" id="PTHR43791:SF47">
    <property type="entry name" value="MAJOR FACILITATOR SUPERFAMILY (MFS) PROFILE DOMAIN-CONTAINING PROTEIN-RELATED"/>
    <property type="match status" value="1"/>
</dbReference>
<feature type="transmembrane region" description="Helical" evidence="6">
    <location>
        <begin position="50"/>
        <end position="70"/>
    </location>
</feature>
<feature type="transmembrane region" description="Helical" evidence="6">
    <location>
        <begin position="209"/>
        <end position="232"/>
    </location>
</feature>
<keyword evidence="5 6" id="KW-0472">Membrane</keyword>
<comment type="caution">
    <text evidence="7">The sequence shown here is derived from an EMBL/GenBank/DDBJ whole genome shotgun (WGS) entry which is preliminary data.</text>
</comment>
<feature type="transmembrane region" description="Helical" evidence="6">
    <location>
        <begin position="374"/>
        <end position="395"/>
    </location>
</feature>
<dbReference type="InterPro" id="IPR011701">
    <property type="entry name" value="MFS"/>
</dbReference>
<accession>A0A9W9G7K0</accession>
<dbReference type="GO" id="GO:0022857">
    <property type="term" value="F:transmembrane transporter activity"/>
    <property type="evidence" value="ECO:0007669"/>
    <property type="project" value="InterPro"/>
</dbReference>
<evidence type="ECO:0000313" key="8">
    <source>
        <dbReference type="Proteomes" id="UP001149165"/>
    </source>
</evidence>
<dbReference type="InterPro" id="IPR036259">
    <property type="entry name" value="MFS_trans_sf"/>
</dbReference>
<name>A0A9W9G7K0_9EURO</name>
<evidence type="ECO:0000256" key="3">
    <source>
        <dbReference type="ARBA" id="ARBA00022692"/>
    </source>
</evidence>
<feature type="transmembrane region" description="Helical" evidence="6">
    <location>
        <begin position="317"/>
        <end position="336"/>
    </location>
</feature>
<dbReference type="Proteomes" id="UP001149165">
    <property type="component" value="Unassembled WGS sequence"/>
</dbReference>
<organism evidence="7 8">
    <name type="scientific">Penicillium angulare</name>
    <dbReference type="NCBI Taxonomy" id="116970"/>
    <lineage>
        <taxon>Eukaryota</taxon>
        <taxon>Fungi</taxon>
        <taxon>Dikarya</taxon>
        <taxon>Ascomycota</taxon>
        <taxon>Pezizomycotina</taxon>
        <taxon>Eurotiomycetes</taxon>
        <taxon>Eurotiomycetidae</taxon>
        <taxon>Eurotiales</taxon>
        <taxon>Aspergillaceae</taxon>
        <taxon>Penicillium</taxon>
    </lineage>
</organism>
<gene>
    <name evidence="7" type="ORF">N7456_001609</name>
</gene>
<evidence type="ECO:0000313" key="7">
    <source>
        <dbReference type="EMBL" id="KAJ5113075.1"/>
    </source>
</evidence>
<reference evidence="7" key="1">
    <citation type="submission" date="2022-11" db="EMBL/GenBank/DDBJ databases">
        <authorList>
            <person name="Petersen C."/>
        </authorList>
    </citation>
    <scope>NUCLEOTIDE SEQUENCE</scope>
    <source>
        <strain evidence="7">IBT 30069</strain>
    </source>
</reference>